<dbReference type="PROSITE" id="PS50072">
    <property type="entry name" value="CSA_PPIASE_2"/>
    <property type="match status" value="1"/>
</dbReference>
<feature type="compositionally biased region" description="Low complexity" evidence="4">
    <location>
        <begin position="217"/>
        <end position="227"/>
    </location>
</feature>
<reference evidence="6 7" key="1">
    <citation type="submission" date="2013-09" db="EMBL/GenBank/DDBJ databases">
        <title>Genome sequencing of Arenimonas composti.</title>
        <authorList>
            <person name="Chen F."/>
            <person name="Wang G."/>
        </authorList>
    </citation>
    <scope>NUCLEOTIDE SEQUENCE [LARGE SCALE GENOMIC DNA]</scope>
    <source>
        <strain evidence="6 7">TR7-09</strain>
    </source>
</reference>
<dbReference type="STRING" id="1121013.GCA_000426365_02066"/>
<protein>
    <recommendedName>
        <fullName evidence="3">Peptidyl-prolyl cis-trans isomerase</fullName>
        <shortName evidence="3">PPIase</shortName>
        <ecNumber evidence="3">5.2.1.8</ecNumber>
    </recommendedName>
</protein>
<evidence type="ECO:0000256" key="3">
    <source>
        <dbReference type="RuleBase" id="RU363019"/>
    </source>
</evidence>
<organism evidence="6 7">
    <name type="scientific">Arenimonas composti TR7-09 = DSM 18010</name>
    <dbReference type="NCBI Taxonomy" id="1121013"/>
    <lineage>
        <taxon>Bacteria</taxon>
        <taxon>Pseudomonadati</taxon>
        <taxon>Pseudomonadota</taxon>
        <taxon>Gammaproteobacteria</taxon>
        <taxon>Lysobacterales</taxon>
        <taxon>Lysobacteraceae</taxon>
        <taxon>Arenimonas</taxon>
    </lineage>
</organism>
<keyword evidence="7" id="KW-1185">Reference proteome</keyword>
<dbReference type="SUPFAM" id="SSF50891">
    <property type="entry name" value="Cyclophilin-like"/>
    <property type="match status" value="1"/>
</dbReference>
<keyword evidence="2 3" id="KW-0413">Isomerase</keyword>
<dbReference type="Gene3D" id="2.40.100.10">
    <property type="entry name" value="Cyclophilin-like"/>
    <property type="match status" value="1"/>
</dbReference>
<comment type="similarity">
    <text evidence="3">Belongs to the cyclophilin-type PPIase family.</text>
</comment>
<dbReference type="PRINTS" id="PR00153">
    <property type="entry name" value="CSAPPISMRASE"/>
</dbReference>
<dbReference type="Pfam" id="PF00160">
    <property type="entry name" value="Pro_isomerase"/>
    <property type="match status" value="1"/>
</dbReference>
<dbReference type="EMBL" id="AWXU01000051">
    <property type="protein sequence ID" value="KFN48610.1"/>
    <property type="molecule type" value="Genomic_DNA"/>
</dbReference>
<name>A0A091BW86_9GAMM</name>
<feature type="chain" id="PRO_5006513250" description="Peptidyl-prolyl cis-trans isomerase" evidence="3">
    <location>
        <begin position="20"/>
        <end position="227"/>
    </location>
</feature>
<evidence type="ECO:0000313" key="6">
    <source>
        <dbReference type="EMBL" id="KFN48610.1"/>
    </source>
</evidence>
<dbReference type="PANTHER" id="PTHR43246">
    <property type="entry name" value="PEPTIDYL-PROLYL CIS-TRANS ISOMERASE CYP38, CHLOROPLASTIC"/>
    <property type="match status" value="1"/>
</dbReference>
<keyword evidence="3" id="KW-0732">Signal</keyword>
<dbReference type="InterPro" id="IPR002130">
    <property type="entry name" value="Cyclophilin-type_PPIase_dom"/>
</dbReference>
<dbReference type="EC" id="5.2.1.8" evidence="3"/>
<comment type="caution">
    <text evidence="6">The sequence shown here is derived from an EMBL/GenBank/DDBJ whole genome shotgun (WGS) entry which is preliminary data.</text>
</comment>
<feature type="region of interest" description="Disordered" evidence="4">
    <location>
        <begin position="208"/>
        <end position="227"/>
    </location>
</feature>
<dbReference type="AlphaFoldDB" id="A0A091BW86"/>
<feature type="domain" description="PPIase cyclophilin-type" evidence="5">
    <location>
        <begin position="47"/>
        <end position="206"/>
    </location>
</feature>
<gene>
    <name evidence="6" type="ORF">P873_14015</name>
</gene>
<feature type="signal peptide" evidence="3">
    <location>
        <begin position="1"/>
        <end position="19"/>
    </location>
</feature>
<evidence type="ECO:0000256" key="4">
    <source>
        <dbReference type="SAM" id="MobiDB-lite"/>
    </source>
</evidence>
<keyword evidence="1 3" id="KW-0697">Rotamase</keyword>
<dbReference type="InterPro" id="IPR044665">
    <property type="entry name" value="E_coli_cyclophilin_A-like"/>
</dbReference>
<sequence>MLLRILTLLAGLFMLPAFATPTPVPAQVAAEDAVSTPAPPPRVMLVTNLGEIVVELDPVAAPKTVENFLAYARDGHYNGTIFHRVVPGLLVQAGGFTPDLQQKPTRAPVPSEADNGLGNRRGTLAAARERGAADSATAQFFINLADNPQFDRRAGDTPYTGGYAVFGRVVLGMDVIERIAAVPTAAKAPFTGWVPVTPVIIERVQVLPPPGSDDAARAPAAAGETVP</sequence>
<dbReference type="eggNOG" id="COG0652">
    <property type="taxonomic scope" value="Bacteria"/>
</dbReference>
<evidence type="ECO:0000256" key="2">
    <source>
        <dbReference type="ARBA" id="ARBA00023235"/>
    </source>
</evidence>
<dbReference type="GO" id="GO:0003755">
    <property type="term" value="F:peptidyl-prolyl cis-trans isomerase activity"/>
    <property type="evidence" value="ECO:0007669"/>
    <property type="project" value="UniProtKB-UniRule"/>
</dbReference>
<evidence type="ECO:0000259" key="5">
    <source>
        <dbReference type="PROSITE" id="PS50072"/>
    </source>
</evidence>
<dbReference type="Proteomes" id="UP000029391">
    <property type="component" value="Unassembled WGS sequence"/>
</dbReference>
<accession>A0A091BW86</accession>
<comment type="function">
    <text evidence="3">PPIases accelerate the folding of proteins. It catalyzes the cis-trans isomerization of proline imidic peptide bonds in oligopeptides.</text>
</comment>
<proteinExistence type="inferred from homology"/>
<dbReference type="RefSeq" id="WP_211223673.1">
    <property type="nucleotide sequence ID" value="NZ_AWXU01000051.1"/>
</dbReference>
<comment type="catalytic activity">
    <reaction evidence="3">
        <text>[protein]-peptidylproline (omega=180) = [protein]-peptidylproline (omega=0)</text>
        <dbReference type="Rhea" id="RHEA:16237"/>
        <dbReference type="Rhea" id="RHEA-COMP:10747"/>
        <dbReference type="Rhea" id="RHEA-COMP:10748"/>
        <dbReference type="ChEBI" id="CHEBI:83833"/>
        <dbReference type="ChEBI" id="CHEBI:83834"/>
        <dbReference type="EC" id="5.2.1.8"/>
    </reaction>
</comment>
<evidence type="ECO:0000313" key="7">
    <source>
        <dbReference type="Proteomes" id="UP000029391"/>
    </source>
</evidence>
<dbReference type="InterPro" id="IPR029000">
    <property type="entry name" value="Cyclophilin-like_dom_sf"/>
</dbReference>
<evidence type="ECO:0000256" key="1">
    <source>
        <dbReference type="ARBA" id="ARBA00023110"/>
    </source>
</evidence>